<reference evidence="12" key="1">
    <citation type="submission" date="2023-06" db="EMBL/GenBank/DDBJ databases">
        <title>Genome-scale phylogeny and comparative genomics of the fungal order Sordariales.</title>
        <authorList>
            <consortium name="Lawrence Berkeley National Laboratory"/>
            <person name="Hensen N."/>
            <person name="Bonometti L."/>
            <person name="Westerberg I."/>
            <person name="Brannstrom I.O."/>
            <person name="Guillou S."/>
            <person name="Cros-Aarteil S."/>
            <person name="Calhoun S."/>
            <person name="Haridas S."/>
            <person name="Kuo A."/>
            <person name="Mondo S."/>
            <person name="Pangilinan J."/>
            <person name="Riley R."/>
            <person name="Labutti K."/>
            <person name="Andreopoulos B."/>
            <person name="Lipzen A."/>
            <person name="Chen C."/>
            <person name="Yanf M."/>
            <person name="Daum C."/>
            <person name="Ng V."/>
            <person name="Clum A."/>
            <person name="Steindorff A."/>
            <person name="Ohm R."/>
            <person name="Martin F."/>
            <person name="Silar P."/>
            <person name="Natvig D."/>
            <person name="Lalanne C."/>
            <person name="Gautier V."/>
            <person name="Ament-Velasquez S.L."/>
            <person name="Kruys A."/>
            <person name="Hutchinson M.I."/>
            <person name="Powell A.J."/>
            <person name="Barry K."/>
            <person name="Miller A.N."/>
            <person name="Grigoriev I.V."/>
            <person name="Debuchy R."/>
            <person name="Gladieux P."/>
            <person name="Thoren M.H."/>
            <person name="Johannesson H."/>
        </authorList>
    </citation>
    <scope>NUCLEOTIDE SEQUENCE</scope>
    <source>
        <strain evidence="12">PSN4</strain>
    </source>
</reference>
<feature type="chain" id="PRO_5042482363" evidence="10">
    <location>
        <begin position="19"/>
        <end position="286"/>
    </location>
</feature>
<evidence type="ECO:0000256" key="6">
    <source>
        <dbReference type="ARBA" id="ARBA00022801"/>
    </source>
</evidence>
<evidence type="ECO:0000256" key="9">
    <source>
        <dbReference type="ARBA" id="ARBA00023157"/>
    </source>
</evidence>
<dbReference type="InterPro" id="IPR008754">
    <property type="entry name" value="Peptidase_M43"/>
</dbReference>
<evidence type="ECO:0000256" key="8">
    <source>
        <dbReference type="ARBA" id="ARBA00023049"/>
    </source>
</evidence>
<sequence length="286" mass="31205">MRFLSLATAALMAPAALGAAVPEVRPARPGFGCGTHEPTQAQIEATKEIVVLEASGNYSIEARQTKNVDVYFHVVAASTALSDGYLTSKMLDDQFKVLQTTFAPHGFSFTFKGTDFTINQSWADDGAELAMKKKLRKGTYRALNIYFQRNIGGNFGYCYFPTKVASGSDDFYYDGCSILFSTVPGGSSTNYNLGYTVTHEVGHWFGLYHTFQGGSCTGSGDFVADTPAQLSASSGCPTGRDSCPQQAGLDPIHNFMDYSYDTCYTEFTSGQRTRMNTYFDQYRASA</sequence>
<dbReference type="PANTHER" id="PTHR47466">
    <property type="match status" value="1"/>
</dbReference>
<dbReference type="GO" id="GO:0008237">
    <property type="term" value="F:metallopeptidase activity"/>
    <property type="evidence" value="ECO:0007669"/>
    <property type="project" value="UniProtKB-KW"/>
</dbReference>
<evidence type="ECO:0000256" key="2">
    <source>
        <dbReference type="ARBA" id="ARBA00008721"/>
    </source>
</evidence>
<evidence type="ECO:0000259" key="11">
    <source>
        <dbReference type="Pfam" id="PF05572"/>
    </source>
</evidence>
<keyword evidence="8 12" id="KW-0482">Metalloprotease</keyword>
<feature type="domain" description="Peptidase M43 pregnancy-associated plasma-A" evidence="11">
    <location>
        <begin position="144"/>
        <end position="278"/>
    </location>
</feature>
<accession>A0AAJ0FCQ8</accession>
<gene>
    <name evidence="12" type="ORF">QBC47DRAFT_443397</name>
</gene>
<dbReference type="Pfam" id="PF05572">
    <property type="entry name" value="Peptidase_M43"/>
    <property type="match status" value="1"/>
</dbReference>
<keyword evidence="4" id="KW-0479">Metal-binding</keyword>
<dbReference type="PANTHER" id="PTHR47466:SF1">
    <property type="entry name" value="METALLOPROTEASE MEP1 (AFU_ORTHOLOGUE AFUA_1G07730)-RELATED"/>
    <property type="match status" value="1"/>
</dbReference>
<dbReference type="GO" id="GO:0046872">
    <property type="term" value="F:metal ion binding"/>
    <property type="evidence" value="ECO:0007669"/>
    <property type="project" value="UniProtKB-KW"/>
</dbReference>
<dbReference type="InterPro" id="IPR024079">
    <property type="entry name" value="MetalloPept_cat_dom_sf"/>
</dbReference>
<feature type="signal peptide" evidence="10">
    <location>
        <begin position="1"/>
        <end position="18"/>
    </location>
</feature>
<dbReference type="GO" id="GO:0006508">
    <property type="term" value="P:proteolysis"/>
    <property type="evidence" value="ECO:0007669"/>
    <property type="project" value="UniProtKB-KW"/>
</dbReference>
<keyword evidence="7" id="KW-0862">Zinc</keyword>
<proteinExistence type="inferred from homology"/>
<evidence type="ECO:0000313" key="13">
    <source>
        <dbReference type="Proteomes" id="UP001239445"/>
    </source>
</evidence>
<dbReference type="AlphaFoldDB" id="A0AAJ0FCQ8"/>
<dbReference type="CDD" id="cd04275">
    <property type="entry name" value="ZnMc_pappalysin_like"/>
    <property type="match status" value="1"/>
</dbReference>
<name>A0AAJ0FCQ8_9PEZI</name>
<evidence type="ECO:0000256" key="1">
    <source>
        <dbReference type="ARBA" id="ARBA00003174"/>
    </source>
</evidence>
<keyword evidence="5 10" id="KW-0732">Signal</keyword>
<evidence type="ECO:0000313" key="12">
    <source>
        <dbReference type="EMBL" id="KAK1756779.1"/>
    </source>
</evidence>
<protein>
    <submittedName>
        <fullName evidence="12">Extracellular metalloprotease</fullName>
    </submittedName>
</protein>
<evidence type="ECO:0000256" key="4">
    <source>
        <dbReference type="ARBA" id="ARBA00022723"/>
    </source>
</evidence>
<dbReference type="Gene3D" id="3.40.390.10">
    <property type="entry name" value="Collagenase (Catalytic Domain)"/>
    <property type="match status" value="1"/>
</dbReference>
<evidence type="ECO:0000256" key="7">
    <source>
        <dbReference type="ARBA" id="ARBA00022833"/>
    </source>
</evidence>
<comment type="similarity">
    <text evidence="2">Belongs to the peptidase M43B family.</text>
</comment>
<dbReference type="Proteomes" id="UP001239445">
    <property type="component" value="Unassembled WGS sequence"/>
</dbReference>
<evidence type="ECO:0000256" key="10">
    <source>
        <dbReference type="SAM" id="SignalP"/>
    </source>
</evidence>
<evidence type="ECO:0000256" key="3">
    <source>
        <dbReference type="ARBA" id="ARBA00022670"/>
    </source>
</evidence>
<dbReference type="SUPFAM" id="SSF55486">
    <property type="entry name" value="Metalloproteases ('zincins'), catalytic domain"/>
    <property type="match status" value="1"/>
</dbReference>
<evidence type="ECO:0000256" key="5">
    <source>
        <dbReference type="ARBA" id="ARBA00022729"/>
    </source>
</evidence>
<keyword evidence="9" id="KW-1015">Disulfide bond</keyword>
<comment type="caution">
    <text evidence="12">The sequence shown here is derived from an EMBL/GenBank/DDBJ whole genome shotgun (WGS) entry which is preliminary data.</text>
</comment>
<dbReference type="EMBL" id="MU839831">
    <property type="protein sequence ID" value="KAK1756779.1"/>
    <property type="molecule type" value="Genomic_DNA"/>
</dbReference>
<keyword evidence="13" id="KW-1185">Reference proteome</keyword>
<comment type="function">
    <text evidence="1">Secreted metalloproteinase that allows assimilation of proteinaceous substrates.</text>
</comment>
<keyword evidence="6" id="KW-0378">Hydrolase</keyword>
<keyword evidence="3" id="KW-0645">Protease</keyword>
<organism evidence="12 13">
    <name type="scientific">Echria macrotheca</name>
    <dbReference type="NCBI Taxonomy" id="438768"/>
    <lineage>
        <taxon>Eukaryota</taxon>
        <taxon>Fungi</taxon>
        <taxon>Dikarya</taxon>
        <taxon>Ascomycota</taxon>
        <taxon>Pezizomycotina</taxon>
        <taxon>Sordariomycetes</taxon>
        <taxon>Sordariomycetidae</taxon>
        <taxon>Sordariales</taxon>
        <taxon>Schizotheciaceae</taxon>
        <taxon>Echria</taxon>
    </lineage>
</organism>